<feature type="compositionally biased region" description="Basic and acidic residues" evidence="2">
    <location>
        <begin position="3119"/>
        <end position="3130"/>
    </location>
</feature>
<feature type="region of interest" description="Disordered" evidence="2">
    <location>
        <begin position="1777"/>
        <end position="1812"/>
    </location>
</feature>
<accession>A0A7R9BFD0</accession>
<reference evidence="5" key="1">
    <citation type="submission" date="2020-11" db="EMBL/GenBank/DDBJ databases">
        <authorList>
            <person name="Tran Van P."/>
        </authorList>
    </citation>
    <scope>NUCLEOTIDE SEQUENCE</scope>
</reference>
<evidence type="ECO:0000313" key="5">
    <source>
        <dbReference type="EMBL" id="CAD7274231.1"/>
    </source>
</evidence>
<sequence>MTMDSSGTASWNMTGDTLKDLTTNSQFPLLLVAILLAIFWCTYIAFYNSRVIGSILTYGLKRFFGSGAELVIGSISLSILSGKLIFRNVVYITPDFTVRVQDGGFKFRWWKPYKPKAINEDMSREDCRLFIEINGLELHIYNRSVLYGRLESLFGLEPMLIPSPKIGMWKSLWRRLTIWERRNQSLLRDKMDTPQSDRESDNVQDSTSHELSAFSWTRWRDFFPVVKIDLHSSRFVFGNHLLPTALSFCVDEAKCVYTSRPAQSPYDLYMHSVKANIETFKMMFSPSPKYVGEIDEPPRYMGEGFLIFSSNSVEAYYYQDEPNFSMSSRNDSIASHEEIPLNSDSSSPPVWGLDLKCGKNTDISYGTWAERQRDLWMKFFFPWDYEQMQPTKEGYNYSAHFKRPPQKSNSRDTDSEAAATSVTLPGSMKRQPHTFDLKISLLEQSSIDILFSKQSETQAVHMRVYPGSYLDITIPLLVDCTGYTTVINGQFLILETTTGLAYRSLLNCETLEYTVKIHHPLEWNDHQDCTLDVTVCKGTAHFTYVHKTFIQEMIDDWSSKSRPDILSFIPYTWTVSIGLKQFEVVLPVNQYNWLDCTSKQGENDELCVCGDVLDVSIVLPFSDYLPETVPVNVSIHGEVLILGMRVPPAYTSHAVLMALQKDAKILRRDGRTAVVPEDERHRWRNVCTVEDGWIDCVWVPMAGCKIEFVYHPMPPIESLRSVENYHWGLGSRASPGLNLRKKRNQSGKKAQTTPEQEEEILLPIRAPSTKRILWEFDSKDTEASKSFRPEMLPPDRIHVLLEFGATTFYLYGTVFRLLWFFKDDFLGEYQTFHDMETGWEEFLSHGDEPPTPEDSPNLFRKRLGHFSAESRKRTDAKPADSSSGNSADLSSDFDPRHYRPLKVTVSFIMHDIQGTLMSHSCPSDDSTFCPVLSMEQLVVEVHKSFHETKLQVNCSPISLKVWDSNQRTSSHEHLSSGNALLTSFQFRGHAMFSDEDRKLGDETIEYAWLTEVQFGHLMCRLTLPQVYQIVTSLNTFALLILDAGNGLKQPPRPVYCLHGVLRDDCPDRMICSTPGDPSPDGTSAIEAHCLEKTVISLCPTSEDIKYCMVRVIFDSIDLVFVEEATALQLEVYPVRMATCNAHGETVRSGLSLLVENIAIHQYMAPLTRKKAARIERMTCEQGTNPGAESHADSSAVWLEVGSLVFGPLQLDAALSPHTSSFSGKDLRALQQGFLKKYDDRSKRLWFLWVNDSEPSTSKQSDCLGRCGCVGGCAFFGKNLNGKTFFKPSAQDFQDGYNVAQYRVFRSPEENIYGFGQSLLNPSRLVFEPSRIVASGDDCRHECNDDSNADGPHSSSSSTSTVFSQYGELAGVCEAGLGHSLSGVSVTGSHGAEESCFNQAKFSPTDVRRSVTHGRTAASSKSFHRQVSAGSEVKVKAETIGEEGEMKDAEDEDPRLNGKKIYGQIPSASSIGSSDSYFSVREEPSQASKIRRGFGSGRSSFKDSSSGTPVEYRTASESSFKDPVSSASDRYFSDEEPTISGKALSVDDIALASPRETGMQYLGTDRASEVAQGTGKFSVHSLAASRTNSSTSFLSANSTLYNYDDDYGNNEFPDQSFVNLVDLHAQVKKHVSESPLLMSGYMSHLVQVKGKRWKSCLPTQMGGSDHVFLISSLQEGHLPPRSQYFPEFLPMSMGFTGIRIVQLPTAKKISTCAVAPSARDNFRQSNSFPFPPVTKEESVSSGSVTPTHLHSHQFRDFDRRSEWDCDFFAWRDQASKKSHGKQRTDAKNSDTDSDAHTDVEGANDDDWSPTWRPGVESDSHAIFDETVTGRTTLVFKVKSPLDLYFTPLAVESLQRFTDSLTDTLRNAHAMVIVDLMELLCSSEVEKRHVLLQEEKINLWAEAQSSAAFQAAKKINRSSKHNLKMRAGSTVSAVLAVGGGVGSAVLSGGDVRSRRKDMGGNGRGMLTVMEETRGSELQALVVIPKINIAVLQTSLVEYVTTTAGLDHFQDLLCVSVLALSMDKLRFEFYQRQEDKLTLQAIPSSQGAAPSTSALPGDKFSNFPWFRTKQKVGSLDKRGYFEPLMVENIAKSREEALAIFSLSRIHTQLRRLTNDSSLLEEAAVSAVDPSKSKVMFTFSVDPLYQLQVSQLRRQLMRRKARILPHSQFENGRDVDDMMGFIMCEAGLDNIQARLVFQRREICESDVNKKQKIKEKKFDGVKTTVVDEVCPSGGYNAGSLGRGVGTRSVAKDIDKGSETDGTETLKPCIEIDGTGYSRAGEKDRRRRGRKHVSSSAKPNQKMPPSTGDTIKRRKRQKSGSGPRRSTTCAVDFESVWFNFAAPPTSGGISKKVDFSKLDWNFLSTASPAISAWQGPIDRFVIVWSDSVLAWQLRRNSVVACLMTGAIDPVYLRMPAKSKHGLLSLISRKIQEDPGCQICTILRKYFLEMQESETKKLAESLDPKFLPRLDTLKKGIVALTKQLKHGLYVPMVLENNFRNKARSRVNFVQKAEVVGVNKPLSNEMDSISGFPSGVPFSPGDKSLDSLGGADDLTDDNTRLLSGDASWRKVASEKQSTPLDSTAKEIEGSAMMRDESTHFSPRFSRGTVTGGQYGRLSIGSQSLVDTSSIKSLEGGSQQVSRDENAPRGSSGVEDVLKNPDKFYWKFAQEQQVNQVPATPVSPVLDQSGGWNTLTSNQSTNCHSEDEDSPLAAMMPAGAIAAVDVHSVFKFFLSCLGIAPQQIGADVTERAIAGPCSVVSVSCKVEQIRVHIAEPGSSFLSAGLSGDHNTRVNFSIDMADELPAFVCEGLSLQVDGEKIQNSLGQAAKQGKGPRGVLYLSRRQLKNSTSNVANLQIDIKGINQKVNLPLLRLVQHIANMCQNAALLQKDLKEAREKSVPHRLGHQKNSSSESGFLHLHLDLEAEAGGKESQAKETSGVPFGDTIDSTIVSAWREEVEHVDSASFGAASATSLPGKLKVGISKPCSGKDKGYEKLGDVVECCDSPKTVRINAQKGEWVEPIPNIPECWKSLYHLINLYAITPETKTVSATKAVLEAPVRSSFIQDTAQGDVEVGNADASSIDVPQVNTKASKKHGHRRTGSRSRFLRSVHVTGDKEPEVTKVPPSTDVRDGGLKDHMGTTHSTVITSAPAEKVRMLISGVININRIGLTATLSGLKLEGEIRGLSGYFAHRRAADQSPAAGKRTAETAGFFSDQLASKWTPSALGPSYVHHFSTMTIANASVKKTSIVLLEGVPPKMMQVTSQSTIVRLDVGRVDSMYSNKNESRGWKHSRKSRLTSGPTVALQTPIEKNVSELVVASIEIDIPQHPVVLHSMMARSSKHLTQLTNTLQELRVKRTTSRLSRGTTQDDFEQSSSGTAHFFQLPDAGGGSSGGGAPSGQDALDHVLASHSGVHEILDATRRETSRAPGFLQPSFVVNFSISLGTLRIQASLLPSLQAQYVMDQVKSSGVSGPKAKFSVELSKHCLSFSTKLQDPESTIPPSASIALPRVEVLARYIQDDDQINPLERSFGDGMLLCKGNYLNAEVRIGALVHNLTTDVLNHLVFVQKVFMKEVNEVLQKMTSGNAYNANNGEKKRNVRLKHSKDPLSKGTQPSSGVNAFSDDTSLLYLFAVKFDGIQVTATTPTSSAVRFQTGKIEVQISNRVENTGSVRLFYHAQVHVNVALGQLIGLPASNISEADFQQFAFFKTQIVLRNAFQEELGPESWQDVVGKDVILISMDKPRIFILPVAVDRAIMVWLNYRNAYEYWTEQRATLKREVLLATQQFMERVPNLASLAGQQASYLFLKLTVRDIGICLPLSSAGQRSGTTQPGSSALPGTSTQIGAGGRSLDLSSGAAVMISLESTSISACSYGAMVSNGAFESLCMRFEDEFDISEPEWKPNWNDPGLMNVCVVNSGTYQVCSRTTSAESWGNPKWVLNVSWQMDGVDIHLDTDVGKQLSALAYTLTSLTEVADEDGSMGLPMEDLNGDALGPANMPQSTSDDPKLDERERSRLSESQMAAMVKKVNDLREAGVRRAVIDAELQKIRELEKFMSSEVRKGWMKKLRRQSVRAPSIRDNRPLPPASPVKSSKSFTSPGSSPYADWDRHFTLPASDSEYDDSDYEFERSPSEDVFDGNSSVKKRHGMDEKFEERTRIKSERSNRDKSRKSRPRLLYPPSDEPTNSSKEKKYFGYSINRQSGLPASASGGGVMSEPLLDFELDVTVLISSGSCVLHSKEHVFASDDAKHRHGKFIASRRDTAGADAKLGIASPSGRRKPRDNSSSGLGSRLRPGNIGGLSLSTLTPVNVGNASAAASGTAARNTTTILVPGLDVKVHYESKTEWEEGTRKEEDGAGIGPANKSAFMMKGPKARQDSKQTSSLSSTSTSNDRLKVSHSLDSHGSSHSLSRAKNRSAIVPGAQYSQSSGGKKGRIFAALNIHSVPEEIVLSPHILDFLEQALEPIPMPATNIEEPYAVGLLPSPNHQVPNVKIIADDDEMPNEDDADAPGNSGIYFVGSSFPVDTTVSFHMKPSVFRFICEPVSKVECLLKLPSLDLIVSKKPEDDLLHKEFGDFIPASNANIGGYSVTGCLADFSLYIFHPYGKKIQADSSMNSSQTPSVAASSQDRKDSLSLQVEFVKFNLSRSRKLNKPGGLEHIPSRGSFSLSHSPGTDGNPNFRSLPGQQLSREPQAVVRCSTIVDIGSATFKYDMKRLAEILGFPKAWYRRSIVRRLFLGDVMVRQGSGSGISSTSSVGNAEARSPKDFDVSEDSRKIGSKGRDEGLAFVFPSGRRGTAKGVSLFLPLSPEKATADHTRRRESGDGSVHRSANSSSTAPTWETLVLFAVNFQKLSVQMNMSNVMGNVLWLTQGFLADGRLSIGSSGHKEIHIGVGLENSNLDAKGGIVGGNVDLSCINTFLRIKADPGMCPNHIIGVNLLAVEATVENVGSSVLMGRVSSLQVTLRDQWAVTPSPYSTLTTSQVTPPPLNPSMNERPSSIHLCGMLEWDQFQLMITQSTTAELLKMYYKLREFISQQLHSGRIVISSLQHDSNRREHMASSSPHPSSFGRKFSSTPGKQMPMKRESVARAPGDVSDNREEDPLNQHRHWQKALTYVRRAFGIPSLDGGANVAQPMVLGGSLQMHGSTISLACFHGLNFRSQSWALFSLKQPFIAFNTEAQDLIENPSTHAGAIVEHGTEQCGTHVVQQLTFSLGERRVVWKSGSQTGESMATVCRISRSMTFPPKCRTIHDWFHYAFATGLLDNVDRFPNPSETSVPPDSHEGKKRKSDTCRLRQGVNVMESAAKQEGASVKPSTSTDYHQSSEIIFALPGMQLDMTTEHVQRLPTPQDGETKPLVNCKFITAFDDHIFVPVDAQGFFFLHDLIRSYVQESDQTTTGAGDDKAQSTGSAQRSSGANVGSEQRRVNRQQSIDPMEILQKDAREFICKHWQMEPTVRFISWGGKQIEPYGVDYILQKLGFRHARITIPKWLQRGCLDPLDKLLSVFILNLLTIHVKPEPSLLPLLSAVLEQKDEGDD</sequence>
<feature type="region of interest" description="Disordered" evidence="2">
    <location>
        <begin position="2269"/>
        <end position="2322"/>
    </location>
</feature>
<evidence type="ECO:0000256" key="1">
    <source>
        <dbReference type="SAM" id="Coils"/>
    </source>
</evidence>
<feature type="compositionally biased region" description="Low complexity" evidence="2">
    <location>
        <begin position="4077"/>
        <end position="4089"/>
    </location>
</feature>
<feature type="region of interest" description="Disordered" evidence="2">
    <location>
        <begin position="5248"/>
        <end position="5270"/>
    </location>
</feature>
<dbReference type="Pfam" id="PF25040">
    <property type="entry name" value="BLTP1_C"/>
    <property type="match status" value="3"/>
</dbReference>
<feature type="region of interest" description="Disordered" evidence="2">
    <location>
        <begin position="3272"/>
        <end position="3293"/>
    </location>
</feature>
<keyword evidence="3" id="KW-0472">Membrane</keyword>
<keyword evidence="3" id="KW-1133">Transmembrane helix</keyword>
<keyword evidence="1" id="KW-0175">Coiled coil</keyword>
<feature type="compositionally biased region" description="Low complexity" evidence="2">
    <location>
        <begin position="880"/>
        <end position="891"/>
    </location>
</feature>
<feature type="region of interest" description="Disordered" evidence="2">
    <location>
        <begin position="4636"/>
        <end position="4660"/>
    </location>
</feature>
<dbReference type="EMBL" id="CAJPEX010000223">
    <property type="protein sequence ID" value="CAG0914383.1"/>
    <property type="molecule type" value="Genomic_DNA"/>
</dbReference>
<feature type="compositionally biased region" description="Low complexity" evidence="2">
    <location>
        <begin position="1496"/>
        <end position="1506"/>
    </location>
</feature>
<feature type="region of interest" description="Disordered" evidence="2">
    <location>
        <begin position="4793"/>
        <end position="4815"/>
    </location>
</feature>
<dbReference type="Pfam" id="PF20413">
    <property type="entry name" value="BLTP1_N"/>
    <property type="match status" value="3"/>
</dbReference>
<feature type="transmembrane region" description="Helical" evidence="3">
    <location>
        <begin position="67"/>
        <end position="86"/>
    </location>
</feature>
<feature type="region of interest" description="Disordered" evidence="2">
    <location>
        <begin position="3965"/>
        <end position="4005"/>
    </location>
</feature>
<protein>
    <recommendedName>
        <fullName evidence="4">Bridge-like lipid transfer protein family member 1 C-terminal domain-containing protein</fullName>
    </recommendedName>
</protein>
<feature type="compositionally biased region" description="Low complexity" evidence="2">
    <location>
        <begin position="4365"/>
        <end position="4374"/>
    </location>
</feature>
<feature type="compositionally biased region" description="Low complexity" evidence="2">
    <location>
        <begin position="1466"/>
        <end position="1478"/>
    </location>
</feature>
<feature type="region of interest" description="Disordered" evidence="2">
    <location>
        <begin position="4328"/>
        <end position="4414"/>
    </location>
</feature>
<organism evidence="5">
    <name type="scientific">Notodromas monacha</name>
    <dbReference type="NCBI Taxonomy" id="399045"/>
    <lineage>
        <taxon>Eukaryota</taxon>
        <taxon>Metazoa</taxon>
        <taxon>Ecdysozoa</taxon>
        <taxon>Arthropoda</taxon>
        <taxon>Crustacea</taxon>
        <taxon>Oligostraca</taxon>
        <taxon>Ostracoda</taxon>
        <taxon>Podocopa</taxon>
        <taxon>Podocopida</taxon>
        <taxon>Cypridocopina</taxon>
        <taxon>Cypridoidea</taxon>
        <taxon>Cyprididae</taxon>
        <taxon>Notodromas</taxon>
    </lineage>
</organism>
<feature type="compositionally biased region" description="Basic and acidic residues" evidence="2">
    <location>
        <begin position="4376"/>
        <end position="4385"/>
    </location>
</feature>
<feature type="region of interest" description="Disordered" evidence="2">
    <location>
        <begin position="5373"/>
        <end position="5411"/>
    </location>
</feature>
<dbReference type="InterPro" id="IPR047104">
    <property type="entry name" value="BLTP1_N"/>
</dbReference>
<dbReference type="SMART" id="SM01220">
    <property type="entry name" value="FSA_C"/>
    <property type="match status" value="1"/>
</dbReference>
<feature type="compositionally biased region" description="Basic and acidic residues" evidence="2">
    <location>
        <begin position="4793"/>
        <end position="4808"/>
    </location>
</feature>
<feature type="region of interest" description="Disordered" evidence="2">
    <location>
        <begin position="1438"/>
        <end position="1531"/>
    </location>
</feature>
<feature type="region of interest" description="Disordered" evidence="2">
    <location>
        <begin position="396"/>
        <end position="423"/>
    </location>
</feature>
<evidence type="ECO:0000256" key="3">
    <source>
        <dbReference type="SAM" id="Phobius"/>
    </source>
</evidence>
<dbReference type="Pfam" id="PF25039">
    <property type="entry name" value="BLTP1_M"/>
    <property type="match status" value="3"/>
</dbReference>
<dbReference type="EMBL" id="OA882260">
    <property type="protein sequence ID" value="CAD7274231.1"/>
    <property type="molecule type" value="Genomic_DNA"/>
</dbReference>
<feature type="compositionally biased region" description="Basic and acidic residues" evidence="2">
    <location>
        <begin position="4133"/>
        <end position="4152"/>
    </location>
</feature>
<keyword evidence="6" id="KW-1185">Reference proteome</keyword>
<feature type="compositionally biased region" description="Basic and acidic residues" evidence="2">
    <location>
        <begin position="5075"/>
        <end position="5084"/>
    </location>
</feature>
<feature type="region of interest" description="Disordered" evidence="2">
    <location>
        <begin position="3107"/>
        <end position="3131"/>
    </location>
</feature>
<feature type="compositionally biased region" description="Low complexity" evidence="2">
    <location>
        <begin position="4269"/>
        <end position="4278"/>
    </location>
</feature>
<evidence type="ECO:0000256" key="2">
    <source>
        <dbReference type="SAM" id="MobiDB-lite"/>
    </source>
</evidence>
<dbReference type="InterPro" id="IPR056741">
    <property type="entry name" value="BLTP1_M"/>
</dbReference>
<feature type="compositionally biased region" description="Gly residues" evidence="2">
    <location>
        <begin position="3377"/>
        <end position="3387"/>
    </location>
</feature>
<feature type="region of interest" description="Disordered" evidence="2">
    <location>
        <begin position="869"/>
        <end position="891"/>
    </location>
</feature>
<feature type="region of interest" description="Disordered" evidence="2">
    <location>
        <begin position="4251"/>
        <end position="4281"/>
    </location>
</feature>
<feature type="compositionally biased region" description="Basic and acidic residues" evidence="2">
    <location>
        <begin position="4328"/>
        <end position="4339"/>
    </location>
</feature>
<proteinExistence type="predicted"/>
<feature type="compositionally biased region" description="Basic and acidic residues" evidence="2">
    <location>
        <begin position="3991"/>
        <end position="4003"/>
    </location>
</feature>
<feature type="compositionally biased region" description="Basic and acidic residues" evidence="2">
    <location>
        <begin position="4744"/>
        <end position="4760"/>
    </location>
</feature>
<dbReference type="GO" id="GO:0098793">
    <property type="term" value="C:presynapse"/>
    <property type="evidence" value="ECO:0007669"/>
    <property type="project" value="GOC"/>
</dbReference>
<feature type="region of interest" description="Disordered" evidence="2">
    <location>
        <begin position="5029"/>
        <end position="5085"/>
    </location>
</feature>
<feature type="compositionally biased region" description="Basic and acidic residues" evidence="2">
    <location>
        <begin position="2576"/>
        <end position="2591"/>
    </location>
</feature>
<dbReference type="PANTHER" id="PTHR31640">
    <property type="entry name" value="TRANSMEMBRANE PROTEIN KIAA1109"/>
    <property type="match status" value="1"/>
</dbReference>
<feature type="compositionally biased region" description="Polar residues" evidence="2">
    <location>
        <begin position="3350"/>
        <end position="3368"/>
    </location>
</feature>
<feature type="region of interest" description="Disordered" evidence="2">
    <location>
        <begin position="736"/>
        <end position="757"/>
    </location>
</feature>
<dbReference type="GO" id="GO:0048488">
    <property type="term" value="P:synaptic vesicle endocytosis"/>
    <property type="evidence" value="ECO:0007669"/>
    <property type="project" value="TreeGrafter"/>
</dbReference>
<dbReference type="PANTHER" id="PTHR31640:SF1">
    <property type="entry name" value="BRIDGE-LIKE LIPID TRANSFER PROTEIN FAMILY MEMBER 1"/>
    <property type="match status" value="1"/>
</dbReference>
<dbReference type="InterPro" id="IPR056742">
    <property type="entry name" value="BLTP1_C"/>
</dbReference>
<gene>
    <name evidence="5" type="ORF">NMOB1V02_LOCUS2081</name>
</gene>
<name>A0A7R9BFD0_9CRUS</name>
<dbReference type="OrthoDB" id="10051416at2759"/>
<feature type="region of interest" description="Disordered" evidence="2">
    <location>
        <begin position="2626"/>
        <end position="2648"/>
    </location>
</feature>
<feature type="region of interest" description="Disordered" evidence="2">
    <location>
        <begin position="3347"/>
        <end position="3392"/>
    </location>
</feature>
<feature type="compositionally biased region" description="Polar residues" evidence="2">
    <location>
        <begin position="4646"/>
        <end position="4660"/>
    </location>
</feature>
<feature type="domain" description="Bridge-like lipid transfer protein family member 1 C-terminal" evidence="4">
    <location>
        <begin position="4807"/>
        <end position="5491"/>
    </location>
</feature>
<feature type="compositionally biased region" description="Basic and acidic residues" evidence="2">
    <location>
        <begin position="1781"/>
        <end position="1798"/>
    </location>
</feature>
<evidence type="ECO:0000259" key="4">
    <source>
        <dbReference type="SMART" id="SM01220"/>
    </source>
</evidence>
<keyword evidence="3" id="KW-0812">Transmembrane</keyword>
<dbReference type="Proteomes" id="UP000678499">
    <property type="component" value="Unassembled WGS sequence"/>
</dbReference>
<feature type="compositionally biased region" description="Polar residues" evidence="2">
    <location>
        <begin position="1738"/>
        <end position="1747"/>
    </location>
</feature>
<feature type="coiled-coil region" evidence="1">
    <location>
        <begin position="2837"/>
        <end position="2889"/>
    </location>
</feature>
<feature type="region of interest" description="Disordered" evidence="2">
    <location>
        <begin position="4052"/>
        <end position="4175"/>
    </location>
</feature>
<feature type="compositionally biased region" description="Polar residues" evidence="2">
    <location>
        <begin position="5384"/>
        <end position="5399"/>
    </location>
</feature>
<feature type="compositionally biased region" description="Basic and acidic residues" evidence="2">
    <location>
        <begin position="869"/>
        <end position="878"/>
    </location>
</feature>
<dbReference type="InterPro" id="IPR033616">
    <property type="entry name" value="BLTP1"/>
</dbReference>
<feature type="region of interest" description="Disordered" evidence="2">
    <location>
        <begin position="4728"/>
        <end position="4760"/>
    </location>
</feature>
<feature type="region of interest" description="Disordered" evidence="2">
    <location>
        <begin position="3575"/>
        <end position="3606"/>
    </location>
</feature>
<feature type="transmembrane region" description="Helical" evidence="3">
    <location>
        <begin position="27"/>
        <end position="46"/>
    </location>
</feature>
<feature type="region of interest" description="Disordered" evidence="2">
    <location>
        <begin position="1722"/>
        <end position="1747"/>
    </location>
</feature>
<evidence type="ECO:0000313" key="6">
    <source>
        <dbReference type="Proteomes" id="UP000678499"/>
    </source>
</evidence>
<feature type="compositionally biased region" description="Polar residues" evidence="2">
    <location>
        <begin position="2289"/>
        <end position="2304"/>
    </location>
</feature>
<feature type="region of interest" description="Disordered" evidence="2">
    <location>
        <begin position="2558"/>
        <end position="2609"/>
    </location>
</feature>